<dbReference type="PANTHER" id="PTHR24148:SF73">
    <property type="entry name" value="HET DOMAIN PROTEIN (AFU_ORTHOLOGUE AFUA_8G01020)"/>
    <property type="match status" value="1"/>
</dbReference>
<feature type="non-terminal residue" evidence="2">
    <location>
        <position position="1"/>
    </location>
</feature>
<evidence type="ECO:0000313" key="2">
    <source>
        <dbReference type="EMBL" id="KAK0736757.1"/>
    </source>
</evidence>
<feature type="non-terminal residue" evidence="2">
    <location>
        <position position="133"/>
    </location>
</feature>
<proteinExistence type="predicted"/>
<evidence type="ECO:0000259" key="1">
    <source>
        <dbReference type="Pfam" id="PF06985"/>
    </source>
</evidence>
<organism evidence="2 3">
    <name type="scientific">Apiosordaria backusii</name>
    <dbReference type="NCBI Taxonomy" id="314023"/>
    <lineage>
        <taxon>Eukaryota</taxon>
        <taxon>Fungi</taxon>
        <taxon>Dikarya</taxon>
        <taxon>Ascomycota</taxon>
        <taxon>Pezizomycotina</taxon>
        <taxon>Sordariomycetes</taxon>
        <taxon>Sordariomycetidae</taxon>
        <taxon>Sordariales</taxon>
        <taxon>Lasiosphaeriaceae</taxon>
        <taxon>Apiosordaria</taxon>
    </lineage>
</organism>
<reference evidence="2" key="1">
    <citation type="submission" date="2023-06" db="EMBL/GenBank/DDBJ databases">
        <title>Genome-scale phylogeny and comparative genomics of the fungal order Sordariales.</title>
        <authorList>
            <consortium name="Lawrence Berkeley National Laboratory"/>
            <person name="Hensen N."/>
            <person name="Bonometti L."/>
            <person name="Westerberg I."/>
            <person name="Brannstrom I.O."/>
            <person name="Guillou S."/>
            <person name="Cros-Aarteil S."/>
            <person name="Calhoun S."/>
            <person name="Haridas S."/>
            <person name="Kuo A."/>
            <person name="Mondo S."/>
            <person name="Pangilinan J."/>
            <person name="Riley R."/>
            <person name="Labutti K."/>
            <person name="Andreopoulos B."/>
            <person name="Lipzen A."/>
            <person name="Chen C."/>
            <person name="Yanf M."/>
            <person name="Daum C."/>
            <person name="Ng V."/>
            <person name="Clum A."/>
            <person name="Steindorff A."/>
            <person name="Ohm R."/>
            <person name="Martin F."/>
            <person name="Silar P."/>
            <person name="Natvig D."/>
            <person name="Lalanne C."/>
            <person name="Gautier V."/>
            <person name="Ament-Velasquez S.L."/>
            <person name="Kruys A."/>
            <person name="Hutchinson M.I."/>
            <person name="Powell A.J."/>
            <person name="Barry K."/>
            <person name="Miller A.N."/>
            <person name="Grigoriev I.V."/>
            <person name="Debuchy R."/>
            <person name="Gladieux P."/>
            <person name="Thoren M.H."/>
            <person name="Johannesson H."/>
        </authorList>
    </citation>
    <scope>NUCLEOTIDE SEQUENCE</scope>
    <source>
        <strain evidence="2">CBS 540.89</strain>
    </source>
</reference>
<name>A0AA40BM67_9PEZI</name>
<dbReference type="AlphaFoldDB" id="A0AA40BM67"/>
<dbReference type="Proteomes" id="UP001172159">
    <property type="component" value="Unassembled WGS sequence"/>
</dbReference>
<comment type="caution">
    <text evidence="2">The sequence shown here is derived from an EMBL/GenBank/DDBJ whole genome shotgun (WGS) entry which is preliminary data.</text>
</comment>
<dbReference type="PANTHER" id="PTHR24148">
    <property type="entry name" value="ANKYRIN REPEAT DOMAIN-CONTAINING PROTEIN 39 HOMOLOG-RELATED"/>
    <property type="match status" value="1"/>
</dbReference>
<accession>A0AA40BM67</accession>
<dbReference type="InterPro" id="IPR052895">
    <property type="entry name" value="HetReg/Transcr_Mod"/>
</dbReference>
<sequence>SKNQFRLMYLKPLSNDPTVIHCTVRAVPLDSAPPYEALSYVWGSQTRSRPINVNGVEIRSKKSLYTALHDLAPDEGVRILWADAICIDQTNDEEKVHQVGLMRQIYRNATAVLAFLGDPYEGVDIAIEYLSAA</sequence>
<evidence type="ECO:0000313" key="3">
    <source>
        <dbReference type="Proteomes" id="UP001172159"/>
    </source>
</evidence>
<dbReference type="EMBL" id="JAUKTV010000006">
    <property type="protein sequence ID" value="KAK0736757.1"/>
    <property type="molecule type" value="Genomic_DNA"/>
</dbReference>
<protein>
    <submittedName>
        <fullName evidence="2">Heterokaryon incompatibility protein-domain-containing protein</fullName>
    </submittedName>
</protein>
<feature type="domain" description="Heterokaryon incompatibility" evidence="1">
    <location>
        <begin position="35"/>
        <end position="120"/>
    </location>
</feature>
<gene>
    <name evidence="2" type="ORF">B0T21DRAFT_271840</name>
</gene>
<dbReference type="Pfam" id="PF06985">
    <property type="entry name" value="HET"/>
    <property type="match status" value="1"/>
</dbReference>
<dbReference type="InterPro" id="IPR010730">
    <property type="entry name" value="HET"/>
</dbReference>
<keyword evidence="3" id="KW-1185">Reference proteome</keyword>